<reference evidence="3" key="1">
    <citation type="submission" date="2022-02" db="EMBL/GenBank/DDBJ databases">
        <title>Vibrio sp. nov, a new bacterium isolated from seawater.</title>
        <authorList>
            <person name="Yuan Y."/>
        </authorList>
    </citation>
    <scope>NUCLEOTIDE SEQUENCE</scope>
    <source>
        <strain evidence="3">ZSDZ65</strain>
    </source>
</reference>
<accession>A0A9X3CT94</accession>
<sequence>MANKVDQFCNQAASSPIDSLDNFNQYHKNLKKLVSWNDVGILTDNDDKNTIILLSLNEEVVATLRLCLVPRDTANCLANLSESKSVITYRNIQGYQITSYDLLTLDSISGIWIKAGQQSVNLSIDELENLFVRFEDDRKLKGRGKDFTADTKNTVWRESYGRCMFTGCGEKLDHDTISGTTGNYAYLAHNVASSEQGARGVTELSNKLSNNPDNVLLLCDKHHRLIDKVAASDYTAPMLSAMKKEFSIVANSLLDGLKYQPIPVYAVLWPVNSQTVSPPSYLQVASSLSRIKRRMHEQINILSNNEDLLIDSPDIFWQLMPSVIQSAADKIIQQTKGCGFNAALFGFGPTSSLIGLGAKLGNKNDVTPMLRFRESGNWSWPSEVAVGAFYEIEGLNDLTENADIIINIALTAEPESLIGASKALSGNKNAQIITIRAKEKYMGNGAIPHPENGKALTAELQSIFHKLKSDYSIQTIHLFTCASNAAAVFIGQAYDTHHPEVIIYDFDSSTMVPRLQLKNENHKCQVSVFQQ</sequence>
<dbReference type="NCBIfam" id="NF033611">
    <property type="entry name" value="SAVED"/>
    <property type="match status" value="1"/>
</dbReference>
<dbReference type="Proteomes" id="UP001155587">
    <property type="component" value="Unassembled WGS sequence"/>
</dbReference>
<dbReference type="AlphaFoldDB" id="A0A9X3CT94"/>
<evidence type="ECO:0000313" key="4">
    <source>
        <dbReference type="Proteomes" id="UP001155587"/>
    </source>
</evidence>
<dbReference type="InterPro" id="IPR040836">
    <property type="entry name" value="SAVED"/>
</dbReference>
<dbReference type="Pfam" id="PF18145">
    <property type="entry name" value="SAVED"/>
    <property type="match status" value="1"/>
</dbReference>
<keyword evidence="4" id="KW-1185">Reference proteome</keyword>
<dbReference type="RefSeq" id="WP_237300839.1">
    <property type="nucleotide sequence ID" value="NZ_JAKRRY010000074.1"/>
</dbReference>
<proteinExistence type="predicted"/>
<evidence type="ECO:0000313" key="3">
    <source>
        <dbReference type="EMBL" id="MCW8349213.1"/>
    </source>
</evidence>
<dbReference type="EMBL" id="JAKRRY010000074">
    <property type="protein sequence ID" value="MCW8349213.1"/>
    <property type="molecule type" value="Genomic_DNA"/>
</dbReference>
<organism evidence="3 4">
    <name type="scientific">Vibrio qingdaonensis</name>
    <dbReference type="NCBI Taxonomy" id="2829491"/>
    <lineage>
        <taxon>Bacteria</taxon>
        <taxon>Pseudomonadati</taxon>
        <taxon>Pseudomonadota</taxon>
        <taxon>Gammaproteobacteria</taxon>
        <taxon>Vibrionales</taxon>
        <taxon>Vibrionaceae</taxon>
        <taxon>Vibrio</taxon>
    </lineage>
</organism>
<name>A0A9X3CT94_9VIBR</name>
<comment type="caution">
    <text evidence="3">The sequence shown here is derived from an EMBL/GenBank/DDBJ whole genome shotgun (WGS) entry which is preliminary data.</text>
</comment>
<dbReference type="Pfam" id="PF13391">
    <property type="entry name" value="HNH_2"/>
    <property type="match status" value="1"/>
</dbReference>
<evidence type="ECO:0000259" key="2">
    <source>
        <dbReference type="Pfam" id="PF18145"/>
    </source>
</evidence>
<dbReference type="InterPro" id="IPR003615">
    <property type="entry name" value="HNH_nuc"/>
</dbReference>
<protein>
    <submittedName>
        <fullName evidence="3">SAVED domain-containing protein</fullName>
    </submittedName>
</protein>
<evidence type="ECO:0000259" key="1">
    <source>
        <dbReference type="Pfam" id="PF13391"/>
    </source>
</evidence>
<gene>
    <name evidence="3" type="ORF">MD535_24820</name>
</gene>
<feature type="domain" description="HNH nuclease" evidence="1">
    <location>
        <begin position="163"/>
        <end position="228"/>
    </location>
</feature>
<feature type="domain" description="SMODS-associated and fused to various effectors" evidence="2">
    <location>
        <begin position="341"/>
        <end position="513"/>
    </location>
</feature>